<dbReference type="CDD" id="cd00055">
    <property type="entry name" value="EGF_Lam"/>
    <property type="match status" value="1"/>
</dbReference>
<evidence type="ECO:0000313" key="4">
    <source>
        <dbReference type="EMBL" id="GMI45388.1"/>
    </source>
</evidence>
<evidence type="ECO:0000313" key="5">
    <source>
        <dbReference type="Proteomes" id="UP001165065"/>
    </source>
</evidence>
<dbReference type="OrthoDB" id="6022136at2759"/>
<evidence type="ECO:0000256" key="1">
    <source>
        <dbReference type="ARBA" id="ARBA00023157"/>
    </source>
</evidence>
<keyword evidence="1" id="KW-1015">Disulfide bond</keyword>
<dbReference type="InterPro" id="IPR002049">
    <property type="entry name" value="LE_dom"/>
</dbReference>
<evidence type="ECO:0000256" key="3">
    <source>
        <dbReference type="SAM" id="SignalP"/>
    </source>
</evidence>
<evidence type="ECO:0000256" key="2">
    <source>
        <dbReference type="SAM" id="Phobius"/>
    </source>
</evidence>
<dbReference type="SUPFAM" id="SSF49854">
    <property type="entry name" value="Spermadhesin, CUB domain"/>
    <property type="match status" value="1"/>
</dbReference>
<comment type="caution">
    <text evidence="4">The sequence shown here is derived from an EMBL/GenBank/DDBJ whole genome shotgun (WGS) entry which is preliminary data.</text>
</comment>
<organism evidence="4 5">
    <name type="scientific">Triparma columacea</name>
    <dbReference type="NCBI Taxonomy" id="722753"/>
    <lineage>
        <taxon>Eukaryota</taxon>
        <taxon>Sar</taxon>
        <taxon>Stramenopiles</taxon>
        <taxon>Ochrophyta</taxon>
        <taxon>Bolidophyceae</taxon>
        <taxon>Parmales</taxon>
        <taxon>Triparmaceae</taxon>
        <taxon>Triparma</taxon>
    </lineage>
</organism>
<dbReference type="InterPro" id="IPR035914">
    <property type="entry name" value="Sperma_CUB_dom_sf"/>
</dbReference>
<accession>A0A9W7LD00</accession>
<name>A0A9W7LD00_9STRA</name>
<dbReference type="EMBL" id="BRYA01000245">
    <property type="protein sequence ID" value="GMI45388.1"/>
    <property type="molecule type" value="Genomic_DNA"/>
</dbReference>
<keyword evidence="5" id="KW-1185">Reference proteome</keyword>
<sequence length="1516" mass="160763">MMSIMIISYLAFVAQYSFECLQHDHLMHVGDQGYAVGQDASGVTCMNGKDIEGILNGSSMGVLNRASVDKKPNAPGGSLTLEWKAAGALSTTADRYTYDLFDEEEMDKLFGGNPLLLDDGCSLGKPKVLSKRRNDETELAFTALSTIGGHTKSLALHTYHCMELRGGELALFDGSGESPSPRLLSACELEQVEWDSGALSTRYSQEDVYADLSNGEIELSREELILGDRAGCDQLLYGLKDGHNFKTVKASSELPSTVDIYDETVANVGNTNGDLSGDRLALLDDGDCRSAVRIILAYEEFGEDGSSDVKEPTVDVGVCKADRFVADEAEEAVKAIYPPVVDETVPMNTSLHNVIDKYLVGPQFKNDYSQRKGPRDFEERRTGVLNNTCQTTFIQVMAAQIPRRASLTRPRWAHRGGLGEDSTSDVEETDVDVEVGKAKHIAVEEAAEVSRVVSPFVADEAIHVNTRQGDVCDEHFHGMSDVKNNLPLYSVLNKDQAELNAAAAPTDSSEWSQHKIETAKQGCGRLTAPKLVVRHEEGDSCLDRSRALISVDQALQVSASRLGIVHGPQLVSALLGDTALITPPLQLRIEDGGCVGLRAEYKALPGFEVTGCLRSSSIPWSPCPQKRLAAPGVAVGAAVGNEHRENMSGKRAGEGEGRETNVKDVKAFRAALSKYDVIMPPVSERPIGLIDSRVADRTKRSNSTTTDERETSTALILHLNFKVGEEARLVSRCSKRRTPPSKQSASTLTENAQSLWRGTSYDCNNEDDGNYDDCDVEWSGEEAHHGGTFQQRDIALDSNLRDGLHTSEIISWDTSTSTIISYLLCAVGLFAPLIVMVGSCALLKIGSKIEPTGRSVAKRVGKLGRLCKCLLGLSILVSLVASEEVSGGISVAEEGRKLAVTLSGSNTRQCAVDGNCFSSLNYYPDERCTFTMGDSGVLDVVTFDVEPHSSCNFDKVTVGGVEYCGTAGPQGISVSAGEQITWYSDGSTTRSGFQICVGDPCVASSTPSDDGSDGNFYCINGGDVGGWWDEDGSSCTCTSCNTGLSGPNCAICATGYSGSPLLCSPDPCQATSNSTDDGSDGNFYCINGGDIGGNTGSCTCSSCNTGFYGLSCQNPHHVSNMNVLFNTVSNYVGSGYNTGNSIMANGDTAILAVGPYKCSEGTCASSSSMLYTYLNGEVKCVDDNASCVLDGENARRGMRVFGTGSGTLILRALTIDKGYAGDGGGIYVTNRATVDLELLVFSNNRAYRTSLSSIMDDDNDNHMYGGGAIFVSIGGTSVNVYGTSFNGNTADSGNGDDIYRDSIFGSPTIIIHNTCPSPYSSITPIQGSYLDVDGSIAGLPASFTECMRSPCVATNSPSDDGSNGNFYCINGGIIGGLAGSCTCTSCAYEGVDGPNCATCAEGYTGDAPWCFLDCVASADPSDDGSLENGGNFYCINGGTIGGIAGQCTCTSCTYEGVGGPNCASCAEGYTGDAPWCFLECVLMAQTALPVQKVIQQMLLLASLTAMQLLILLMMGL</sequence>
<feature type="chain" id="PRO_5040749255" evidence="3">
    <location>
        <begin position="16"/>
        <end position="1516"/>
    </location>
</feature>
<feature type="transmembrane region" description="Helical" evidence="2">
    <location>
        <begin position="1493"/>
        <end position="1514"/>
    </location>
</feature>
<dbReference type="CDD" id="cd00041">
    <property type="entry name" value="CUB"/>
    <property type="match status" value="1"/>
</dbReference>
<keyword evidence="3" id="KW-0732">Signal</keyword>
<feature type="signal peptide" evidence="3">
    <location>
        <begin position="1"/>
        <end position="15"/>
    </location>
</feature>
<reference evidence="5" key="1">
    <citation type="journal article" date="2023" name="Commun. Biol.">
        <title>Genome analysis of Parmales, the sister group of diatoms, reveals the evolutionary specialization of diatoms from phago-mixotrophs to photoautotrophs.</title>
        <authorList>
            <person name="Ban H."/>
            <person name="Sato S."/>
            <person name="Yoshikawa S."/>
            <person name="Yamada K."/>
            <person name="Nakamura Y."/>
            <person name="Ichinomiya M."/>
            <person name="Sato N."/>
            <person name="Blanc-Mathieu R."/>
            <person name="Endo H."/>
            <person name="Kuwata A."/>
            <person name="Ogata H."/>
        </authorList>
    </citation>
    <scope>NUCLEOTIDE SEQUENCE [LARGE SCALE GENOMIC DNA]</scope>
</reference>
<keyword evidence="2" id="KW-0472">Membrane</keyword>
<protein>
    <submittedName>
        <fullName evidence="4">Uncharacterized protein</fullName>
    </submittedName>
</protein>
<gene>
    <name evidence="4" type="ORF">TrCOL_g8789</name>
</gene>
<keyword evidence="2" id="KW-1133">Transmembrane helix</keyword>
<keyword evidence="2" id="KW-0812">Transmembrane</keyword>
<dbReference type="InterPro" id="IPR000859">
    <property type="entry name" value="CUB_dom"/>
</dbReference>
<dbReference type="Proteomes" id="UP001165065">
    <property type="component" value="Unassembled WGS sequence"/>
</dbReference>
<proteinExistence type="predicted"/>